<evidence type="ECO:0000313" key="2">
    <source>
        <dbReference type="EMBL" id="CBJ90755.1"/>
    </source>
</evidence>
<dbReference type="STRING" id="406817.XNC1_2701"/>
<keyword evidence="1" id="KW-1133">Transmembrane helix</keyword>
<dbReference type="EMBL" id="FN667742">
    <property type="protein sequence ID" value="CBJ90755.1"/>
    <property type="molecule type" value="Genomic_DNA"/>
</dbReference>
<feature type="transmembrane region" description="Helical" evidence="1">
    <location>
        <begin position="93"/>
        <end position="115"/>
    </location>
</feature>
<reference evidence="2 3" key="1">
    <citation type="journal article" date="2011" name="PLoS ONE">
        <title>The entomopathogenic bacterial endosymbionts xenorhabdus and photorhabdus: convergent lifestyles from divergent genomes.</title>
        <authorList>
            <person name="Chaston J.M."/>
            <person name="Suen G."/>
            <person name="Tucker S.L."/>
            <person name="Andersen A.W."/>
            <person name="Bhasin A."/>
            <person name="Bode E."/>
            <person name="Bode H.B."/>
            <person name="Brachmann A.O."/>
            <person name="Cowles C.E."/>
            <person name="Cowles K.N."/>
            <person name="Darby C."/>
            <person name="de Leon L."/>
            <person name="Drace K."/>
            <person name="Du Z."/>
            <person name="Givaudan A."/>
            <person name="Herbert Tran E.E."/>
            <person name="Jewell K.A."/>
            <person name="Knack J.J."/>
            <person name="Krasomil-Osterfeld K.C."/>
            <person name="Kukor R."/>
            <person name="Lanois A."/>
            <person name="Latreille P."/>
            <person name="Leimgruber N.K."/>
            <person name="Lipke C.M."/>
            <person name="Liu R."/>
            <person name="Lu X."/>
            <person name="Martens E.C."/>
            <person name="Marri P.R."/>
            <person name="Medigue C."/>
            <person name="Menard M.L."/>
            <person name="Miller N.M."/>
            <person name="Morales-Soto N."/>
            <person name="Norton S."/>
            <person name="Ogier J.C."/>
            <person name="Orchard S.S."/>
            <person name="Park D."/>
            <person name="Park Y."/>
            <person name="Qurollo B.A."/>
            <person name="Sugar D.R."/>
            <person name="Richards G.R."/>
            <person name="Rouy Z."/>
            <person name="Slominski B."/>
            <person name="Slominski K."/>
            <person name="Snyder H."/>
            <person name="Tjaden B.C."/>
            <person name="van der Hoeven R."/>
            <person name="Welch R.D."/>
            <person name="Wheeler C."/>
            <person name="Xiang B."/>
            <person name="Barbazuk B."/>
            <person name="Gaudriault S."/>
            <person name="Goodner B."/>
            <person name="Slater S.C."/>
            <person name="Forst S."/>
            <person name="Goldman B.S."/>
            <person name="Goodrich-Blair H."/>
        </authorList>
    </citation>
    <scope>NUCLEOTIDE SEQUENCE [LARGE SCALE GENOMIC DNA]</scope>
    <source>
        <strain evidence="3">ATCC 19061 / DSM 3370 / CCUG 14189 / LMG 1036 / NCIMB 9965 / AN6</strain>
    </source>
</reference>
<accession>D3VIB5</accession>
<evidence type="ECO:0000313" key="3">
    <source>
        <dbReference type="Proteomes" id="UP000008075"/>
    </source>
</evidence>
<keyword evidence="3" id="KW-1185">Reference proteome</keyword>
<protein>
    <recommendedName>
        <fullName evidence="4">DUF2007 domain-containing protein</fullName>
    </recommendedName>
</protein>
<evidence type="ECO:0008006" key="4">
    <source>
        <dbReference type="Google" id="ProtNLM"/>
    </source>
</evidence>
<dbReference type="GeneID" id="24902039"/>
<keyword evidence="1" id="KW-0472">Membrane</keyword>
<gene>
    <name evidence="2" type="ordered locus">XNC1_2701</name>
</gene>
<proteinExistence type="predicted"/>
<dbReference type="eggNOG" id="ENOG5032Z33">
    <property type="taxonomic scope" value="Bacteria"/>
</dbReference>
<organism evidence="2 3">
    <name type="scientific">Xenorhabdus nematophila (strain ATCC 19061 / DSM 3370 / CCUG 14189 / LMG 1036 / NCIMB 9965 / AN6)</name>
    <dbReference type="NCBI Taxonomy" id="406817"/>
    <lineage>
        <taxon>Bacteria</taxon>
        <taxon>Pseudomonadati</taxon>
        <taxon>Pseudomonadota</taxon>
        <taxon>Gammaproteobacteria</taxon>
        <taxon>Enterobacterales</taxon>
        <taxon>Morganellaceae</taxon>
        <taxon>Xenorhabdus</taxon>
    </lineage>
</organism>
<name>D3VIB5_XENNA</name>
<sequence length="128" mass="14882">MQLLTNFLSPIDAHVILGRMLSEGIDAVVIDEGIVWNNYMYSQAFGGVKMLIHCDDIERAKEILCQIEDNKYLLDKTEYNVRISKPRISQCRFYVLIKTLLLILLFLMLGIVLALKADSYLLLWFYNF</sequence>
<dbReference type="AlphaFoldDB" id="D3VIB5"/>
<keyword evidence="1" id="KW-0812">Transmembrane</keyword>
<evidence type="ECO:0000256" key="1">
    <source>
        <dbReference type="SAM" id="Phobius"/>
    </source>
</evidence>
<dbReference type="Proteomes" id="UP000008075">
    <property type="component" value="Chromosome"/>
</dbReference>
<dbReference type="KEGG" id="xne:XNC1_2701"/>
<dbReference type="RefSeq" id="WP_013184591.1">
    <property type="nucleotide sequence ID" value="NC_014228.1"/>
</dbReference>
<dbReference type="HOGENOM" id="CLU_130977_1_0_6"/>